<keyword evidence="2" id="KW-1185">Reference proteome</keyword>
<gene>
    <name evidence="1" type="ORF">G7Y89_g2718</name>
</gene>
<protein>
    <submittedName>
        <fullName evidence="1">Uncharacterized protein</fullName>
    </submittedName>
</protein>
<dbReference type="Proteomes" id="UP000566819">
    <property type="component" value="Unassembled WGS sequence"/>
</dbReference>
<evidence type="ECO:0000313" key="1">
    <source>
        <dbReference type="EMBL" id="KAF4635388.1"/>
    </source>
</evidence>
<accession>A0A8H4RU20</accession>
<comment type="caution">
    <text evidence="1">The sequence shown here is derived from an EMBL/GenBank/DDBJ whole genome shotgun (WGS) entry which is preliminary data.</text>
</comment>
<sequence length="148" mass="17247">MSSFEDLRLTSGLMAGYVSKPKNLREVDFRASMGDLTLFHWNEIFSAVSTIPFIEKFTATFAYRWHYELDDVEETAEGICDSCSQFFDEVLKSITRLSEANGQPVKVVRKVWKVPEPTDMGDVKYSISWTWQAEKDKTLKWIEKEERE</sequence>
<dbReference type="EMBL" id="JAAMPI010000122">
    <property type="protein sequence ID" value="KAF4635388.1"/>
    <property type="molecule type" value="Genomic_DNA"/>
</dbReference>
<dbReference type="AlphaFoldDB" id="A0A8H4RU20"/>
<name>A0A8H4RU20_9HELO</name>
<proteinExistence type="predicted"/>
<reference evidence="1 2" key="1">
    <citation type="submission" date="2020-03" db="EMBL/GenBank/DDBJ databases">
        <title>Draft Genome Sequence of Cudoniella acicularis.</title>
        <authorList>
            <person name="Buettner E."/>
            <person name="Kellner H."/>
        </authorList>
    </citation>
    <scope>NUCLEOTIDE SEQUENCE [LARGE SCALE GENOMIC DNA]</scope>
    <source>
        <strain evidence="1 2">DSM 108380</strain>
    </source>
</reference>
<evidence type="ECO:0000313" key="2">
    <source>
        <dbReference type="Proteomes" id="UP000566819"/>
    </source>
</evidence>
<organism evidence="1 2">
    <name type="scientific">Cudoniella acicularis</name>
    <dbReference type="NCBI Taxonomy" id="354080"/>
    <lineage>
        <taxon>Eukaryota</taxon>
        <taxon>Fungi</taxon>
        <taxon>Dikarya</taxon>
        <taxon>Ascomycota</taxon>
        <taxon>Pezizomycotina</taxon>
        <taxon>Leotiomycetes</taxon>
        <taxon>Helotiales</taxon>
        <taxon>Tricladiaceae</taxon>
        <taxon>Cudoniella</taxon>
    </lineage>
</organism>